<dbReference type="Gene3D" id="3.40.50.720">
    <property type="entry name" value="NAD(P)-binding Rossmann-like Domain"/>
    <property type="match status" value="1"/>
</dbReference>
<evidence type="ECO:0000313" key="7">
    <source>
        <dbReference type="Proteomes" id="UP000243217"/>
    </source>
</evidence>
<comment type="cofactor">
    <cofactor evidence="1">
        <name>NAD(+)</name>
        <dbReference type="ChEBI" id="CHEBI:57540"/>
    </cofactor>
</comment>
<gene>
    <name evidence="6" type="ORF">THRCLA_20904</name>
</gene>
<dbReference type="Pfam" id="PF01370">
    <property type="entry name" value="Epimerase"/>
    <property type="match status" value="1"/>
</dbReference>
<reference evidence="6 7" key="1">
    <citation type="journal article" date="2014" name="Genome Biol. Evol.">
        <title>The secreted proteins of Achlya hypogyna and Thraustotheca clavata identify the ancestral oomycete secretome and reveal gene acquisitions by horizontal gene transfer.</title>
        <authorList>
            <person name="Misner I."/>
            <person name="Blouin N."/>
            <person name="Leonard G."/>
            <person name="Richards T.A."/>
            <person name="Lane C.E."/>
        </authorList>
    </citation>
    <scope>NUCLEOTIDE SEQUENCE [LARGE SCALE GENOMIC DNA]</scope>
    <source>
        <strain evidence="6 7">ATCC 34112</strain>
    </source>
</reference>
<comment type="caution">
    <text evidence="6">The sequence shown here is derived from an EMBL/GenBank/DDBJ whole genome shotgun (WGS) entry which is preliminary data.</text>
</comment>
<dbReference type="InterPro" id="IPR036291">
    <property type="entry name" value="NAD(P)-bd_dom_sf"/>
</dbReference>
<feature type="non-terminal residue" evidence="6">
    <location>
        <position position="186"/>
    </location>
</feature>
<keyword evidence="4" id="KW-0456">Lyase</keyword>
<keyword evidence="2" id="KW-0210">Decarboxylase</keyword>
<sequence>MSTEEKPAQETHEYERVEKKSPVWKYIYKLKNGPVANRRGTLCGYVCRLCIEDQKTPFQDALIAIHNDNTSNGTSHLKSHHASVHQTITAATPMRNLTPSPAAKREKKTARKEMLIPRKLAASLEFSGGFKRILVTGGAGFLGLHLCKRLVGMGHQVICLDNLFTSQKSGLSELLKYENFEFVRHD</sequence>
<protein>
    <recommendedName>
        <fullName evidence="5">NAD-dependent epimerase/dehydratase domain-containing protein</fullName>
    </recommendedName>
</protein>
<dbReference type="AlphaFoldDB" id="A0A1W0A2G5"/>
<name>A0A1W0A2G5_9STRA</name>
<evidence type="ECO:0000256" key="1">
    <source>
        <dbReference type="ARBA" id="ARBA00001911"/>
    </source>
</evidence>
<dbReference type="GO" id="GO:0005737">
    <property type="term" value="C:cytoplasm"/>
    <property type="evidence" value="ECO:0007669"/>
    <property type="project" value="TreeGrafter"/>
</dbReference>
<dbReference type="GO" id="GO:0042732">
    <property type="term" value="P:D-xylose metabolic process"/>
    <property type="evidence" value="ECO:0007669"/>
    <property type="project" value="InterPro"/>
</dbReference>
<dbReference type="GO" id="GO:0070403">
    <property type="term" value="F:NAD+ binding"/>
    <property type="evidence" value="ECO:0007669"/>
    <property type="project" value="InterPro"/>
</dbReference>
<proteinExistence type="predicted"/>
<organism evidence="6 7">
    <name type="scientific">Thraustotheca clavata</name>
    <dbReference type="NCBI Taxonomy" id="74557"/>
    <lineage>
        <taxon>Eukaryota</taxon>
        <taxon>Sar</taxon>
        <taxon>Stramenopiles</taxon>
        <taxon>Oomycota</taxon>
        <taxon>Saprolegniomycetes</taxon>
        <taxon>Saprolegniales</taxon>
        <taxon>Achlyaceae</taxon>
        <taxon>Thraustotheca</taxon>
    </lineage>
</organism>
<feature type="domain" description="NAD-dependent epimerase/dehydratase" evidence="5">
    <location>
        <begin position="133"/>
        <end position="175"/>
    </location>
</feature>
<dbReference type="STRING" id="74557.A0A1W0A2G5"/>
<dbReference type="Proteomes" id="UP000243217">
    <property type="component" value="Unassembled WGS sequence"/>
</dbReference>
<dbReference type="GO" id="GO:0048040">
    <property type="term" value="F:UDP-glucuronate decarboxylase activity"/>
    <property type="evidence" value="ECO:0007669"/>
    <property type="project" value="TreeGrafter"/>
</dbReference>
<evidence type="ECO:0000313" key="6">
    <source>
        <dbReference type="EMBL" id="OQS04371.1"/>
    </source>
</evidence>
<dbReference type="OrthoDB" id="331544at2759"/>
<evidence type="ECO:0000256" key="2">
    <source>
        <dbReference type="ARBA" id="ARBA00022793"/>
    </source>
</evidence>
<keyword evidence="3" id="KW-0520">NAD</keyword>
<keyword evidence="7" id="KW-1185">Reference proteome</keyword>
<dbReference type="PANTHER" id="PTHR43078:SF6">
    <property type="entry name" value="UDP-GLUCURONIC ACID DECARBOXYLASE 1"/>
    <property type="match status" value="1"/>
</dbReference>
<dbReference type="EMBL" id="JNBS01000624">
    <property type="protein sequence ID" value="OQS04371.1"/>
    <property type="molecule type" value="Genomic_DNA"/>
</dbReference>
<dbReference type="InterPro" id="IPR001509">
    <property type="entry name" value="Epimerase_deHydtase"/>
</dbReference>
<evidence type="ECO:0000256" key="3">
    <source>
        <dbReference type="ARBA" id="ARBA00023027"/>
    </source>
</evidence>
<dbReference type="PANTHER" id="PTHR43078">
    <property type="entry name" value="UDP-GLUCURONIC ACID DECARBOXYLASE-RELATED"/>
    <property type="match status" value="1"/>
</dbReference>
<dbReference type="InterPro" id="IPR044516">
    <property type="entry name" value="UXS-like"/>
</dbReference>
<dbReference type="SUPFAM" id="SSF51735">
    <property type="entry name" value="NAD(P)-binding Rossmann-fold domains"/>
    <property type="match status" value="1"/>
</dbReference>
<evidence type="ECO:0000259" key="5">
    <source>
        <dbReference type="Pfam" id="PF01370"/>
    </source>
</evidence>
<accession>A0A1W0A2G5</accession>
<evidence type="ECO:0000256" key="4">
    <source>
        <dbReference type="ARBA" id="ARBA00023239"/>
    </source>
</evidence>